<dbReference type="KEGG" id="qsa:O6P43_029401"/>
<sequence>MSLPTPIFPLSSTSSASASPMVGQLNVEKQIISKTLSFEGTKQRIQKMFDTVEHSVSSYDTAWVAMIPSPISPDAPFFPECLNWLLDNQQFDGSWGLTHRHPLLTKDSLLSTLACILALKQWGAGEKQMNRGLQFIESNFAFARDENQHSPIGFDIIFPALIEHAQNFGFKSPPWRNKYRSIDSQEGIGAEKRIRKQFRRNSGCLRYLQSLLEKFGNAVPTVYPLDIYARLCMVDTLERLGIHHHFREEIRGVLDETYRYWLQGEEDLFLDSTTCAMAFRLLTVNGYDVSSDPSSRYTEDKFSNSLEGTPGQDSSWNNSYPLAQYMAIHYKNVNHEVKDVLKFPYHANLDRLSNKRTIEQYKADNTRVLKTSYSCLNLSNNEFLKLAVEDFNICQSTHIKELKQLQRWFVEKRFDKLKFARETVAYCYFSAAIAFPEAEHVDARISWTKHAVLTSVVDDLFDLGGSEEETINLVQLVEKWNVDVSIDCCSEPVEIIFSALHNTICETAENAFKQQGRDVTSDVLDIWLDVIRAMLRETEWSRTKYVPRMDEYMDIANLSFALGPIVLLQFFLVGPKLSNDIFVIPEVNSMFELMNTCGRLLNDIQSFKREAAQGKLNAVTLRIIQGDGQITEEDAIKEVNGVISNRRRELLRLVLLEKNSKLPRVCKDLFWKLTKVLHLFYMKEDGYTSHGMIDTALCAISRTHCS</sequence>
<evidence type="ECO:0000259" key="6">
    <source>
        <dbReference type="Pfam" id="PF03936"/>
    </source>
</evidence>
<dbReference type="Pfam" id="PF01397">
    <property type="entry name" value="Terpene_synth"/>
    <property type="match status" value="1"/>
</dbReference>
<reference evidence="7" key="1">
    <citation type="journal article" date="2023" name="Science">
        <title>Elucidation of the pathway for biosynthesis of saponin adjuvants from the soapbark tree.</title>
        <authorList>
            <person name="Reed J."/>
            <person name="Orme A."/>
            <person name="El-Demerdash A."/>
            <person name="Owen C."/>
            <person name="Martin L.B.B."/>
            <person name="Misra R.C."/>
            <person name="Kikuchi S."/>
            <person name="Rejzek M."/>
            <person name="Martin A.C."/>
            <person name="Harkess A."/>
            <person name="Leebens-Mack J."/>
            <person name="Louveau T."/>
            <person name="Stephenson M.J."/>
            <person name="Osbourn A."/>
        </authorList>
    </citation>
    <scope>NUCLEOTIDE SEQUENCE</scope>
    <source>
        <strain evidence="7">S10</strain>
    </source>
</reference>
<dbReference type="InterPro" id="IPR001906">
    <property type="entry name" value="Terpene_synth_N"/>
</dbReference>
<dbReference type="Gene3D" id="1.10.600.10">
    <property type="entry name" value="Farnesyl Diphosphate Synthase"/>
    <property type="match status" value="1"/>
</dbReference>
<dbReference type="GO" id="GO:0010333">
    <property type="term" value="F:terpene synthase activity"/>
    <property type="evidence" value="ECO:0007669"/>
    <property type="project" value="InterPro"/>
</dbReference>
<evidence type="ECO:0000256" key="1">
    <source>
        <dbReference type="ARBA" id="ARBA00001946"/>
    </source>
</evidence>
<dbReference type="Proteomes" id="UP001163823">
    <property type="component" value="Chromosome 12"/>
</dbReference>
<keyword evidence="3" id="KW-0460">Magnesium</keyword>
<dbReference type="Gene3D" id="1.50.10.130">
    <property type="entry name" value="Terpene synthase, N-terminal domain"/>
    <property type="match status" value="2"/>
</dbReference>
<dbReference type="GO" id="GO:0000287">
    <property type="term" value="F:magnesium ion binding"/>
    <property type="evidence" value="ECO:0007669"/>
    <property type="project" value="InterPro"/>
</dbReference>
<evidence type="ECO:0000256" key="4">
    <source>
        <dbReference type="ARBA" id="ARBA00023239"/>
    </source>
</evidence>
<accession>A0AAD7PB15</accession>
<dbReference type="InterPro" id="IPR008930">
    <property type="entry name" value="Terpenoid_cyclase/PrenylTrfase"/>
</dbReference>
<comment type="caution">
    <text evidence="7">The sequence shown here is derived from an EMBL/GenBank/DDBJ whole genome shotgun (WGS) entry which is preliminary data.</text>
</comment>
<keyword evidence="4" id="KW-0456">Lyase</keyword>
<dbReference type="FunFam" id="1.10.600.10:FF:000005">
    <property type="entry name" value="Ent-kaur-16-ene synthase, chloroplastic"/>
    <property type="match status" value="1"/>
</dbReference>
<name>A0AAD7PB15_QUISA</name>
<dbReference type="PANTHER" id="PTHR31739:SF3">
    <property type="entry name" value="ENT-KAUR-16-ENE SYNTHASE, CHLOROPLASTIC"/>
    <property type="match status" value="1"/>
</dbReference>
<feature type="domain" description="Terpene synthase metal-binding" evidence="6">
    <location>
        <begin position="414"/>
        <end position="648"/>
    </location>
</feature>
<dbReference type="InterPro" id="IPR050148">
    <property type="entry name" value="Terpene_synthase-like"/>
</dbReference>
<gene>
    <name evidence="7" type="ORF">O6P43_029401</name>
</gene>
<dbReference type="SUPFAM" id="SSF48239">
    <property type="entry name" value="Terpenoid cyclases/Protein prenyltransferases"/>
    <property type="match status" value="2"/>
</dbReference>
<evidence type="ECO:0000259" key="5">
    <source>
        <dbReference type="Pfam" id="PF01397"/>
    </source>
</evidence>
<dbReference type="InterPro" id="IPR008949">
    <property type="entry name" value="Isoprenoid_synthase_dom_sf"/>
</dbReference>
<dbReference type="InterPro" id="IPR036965">
    <property type="entry name" value="Terpene_synth_N_sf"/>
</dbReference>
<keyword evidence="8" id="KW-1185">Reference proteome</keyword>
<dbReference type="PANTHER" id="PTHR31739">
    <property type="entry name" value="ENT-COPALYL DIPHOSPHATE SYNTHASE, CHLOROPLASTIC"/>
    <property type="match status" value="1"/>
</dbReference>
<dbReference type="SUPFAM" id="SSF48576">
    <property type="entry name" value="Terpenoid synthases"/>
    <property type="match status" value="1"/>
</dbReference>
<dbReference type="GO" id="GO:0009686">
    <property type="term" value="P:gibberellin biosynthetic process"/>
    <property type="evidence" value="ECO:0007669"/>
    <property type="project" value="TreeGrafter"/>
</dbReference>
<keyword evidence="2" id="KW-0479">Metal-binding</keyword>
<dbReference type="SFLD" id="SFLDG01014">
    <property type="entry name" value="Terpene_Cyclase_Like_1_N-term"/>
    <property type="match status" value="1"/>
</dbReference>
<comment type="cofactor">
    <cofactor evidence="1">
        <name>Mg(2+)</name>
        <dbReference type="ChEBI" id="CHEBI:18420"/>
    </cofactor>
</comment>
<dbReference type="Gene3D" id="1.50.10.160">
    <property type="match status" value="1"/>
</dbReference>
<dbReference type="GO" id="GO:0009507">
    <property type="term" value="C:chloroplast"/>
    <property type="evidence" value="ECO:0007669"/>
    <property type="project" value="TreeGrafter"/>
</dbReference>
<evidence type="ECO:0000313" key="7">
    <source>
        <dbReference type="EMBL" id="KAJ7949003.1"/>
    </source>
</evidence>
<proteinExistence type="predicted"/>
<evidence type="ECO:0000256" key="3">
    <source>
        <dbReference type="ARBA" id="ARBA00022842"/>
    </source>
</evidence>
<dbReference type="InterPro" id="IPR005630">
    <property type="entry name" value="Terpene_synthase_metal-bd"/>
</dbReference>
<dbReference type="EMBL" id="JARAOO010000012">
    <property type="protein sequence ID" value="KAJ7949003.1"/>
    <property type="molecule type" value="Genomic_DNA"/>
</dbReference>
<evidence type="ECO:0000313" key="8">
    <source>
        <dbReference type="Proteomes" id="UP001163823"/>
    </source>
</evidence>
<protein>
    <submittedName>
        <fullName evidence="7">Ent-kaurene synthase</fullName>
    </submittedName>
</protein>
<feature type="domain" description="Terpene synthase N-terminal" evidence="5">
    <location>
        <begin position="208"/>
        <end position="306"/>
    </location>
</feature>
<dbReference type="Pfam" id="PF03936">
    <property type="entry name" value="Terpene_synth_C"/>
    <property type="match status" value="1"/>
</dbReference>
<evidence type="ECO:0000256" key="2">
    <source>
        <dbReference type="ARBA" id="ARBA00022723"/>
    </source>
</evidence>
<dbReference type="AlphaFoldDB" id="A0AAD7PB15"/>
<organism evidence="7 8">
    <name type="scientific">Quillaja saponaria</name>
    <name type="common">Soap bark tree</name>
    <dbReference type="NCBI Taxonomy" id="32244"/>
    <lineage>
        <taxon>Eukaryota</taxon>
        <taxon>Viridiplantae</taxon>
        <taxon>Streptophyta</taxon>
        <taxon>Embryophyta</taxon>
        <taxon>Tracheophyta</taxon>
        <taxon>Spermatophyta</taxon>
        <taxon>Magnoliopsida</taxon>
        <taxon>eudicotyledons</taxon>
        <taxon>Gunneridae</taxon>
        <taxon>Pentapetalae</taxon>
        <taxon>rosids</taxon>
        <taxon>fabids</taxon>
        <taxon>Fabales</taxon>
        <taxon>Quillajaceae</taxon>
        <taxon>Quillaja</taxon>
    </lineage>
</organism>